<name>A0ACC2KZV8_PERAE</name>
<reference evidence="1 2" key="1">
    <citation type="journal article" date="2022" name="Hortic Res">
        <title>A haplotype resolved chromosomal level avocado genome allows analysis of novel avocado genes.</title>
        <authorList>
            <person name="Nath O."/>
            <person name="Fletcher S.J."/>
            <person name="Hayward A."/>
            <person name="Shaw L.M."/>
            <person name="Masouleh A.K."/>
            <person name="Furtado A."/>
            <person name="Henry R.J."/>
            <person name="Mitter N."/>
        </authorList>
    </citation>
    <scope>NUCLEOTIDE SEQUENCE [LARGE SCALE GENOMIC DNA]</scope>
    <source>
        <strain evidence="2">cv. Hass</strain>
    </source>
</reference>
<accession>A0ACC2KZV8</accession>
<comment type="caution">
    <text evidence="1">The sequence shown here is derived from an EMBL/GenBank/DDBJ whole genome shotgun (WGS) entry which is preliminary data.</text>
</comment>
<evidence type="ECO:0000313" key="1">
    <source>
        <dbReference type="EMBL" id="KAJ8626671.1"/>
    </source>
</evidence>
<gene>
    <name evidence="1" type="ORF">MRB53_019978</name>
</gene>
<evidence type="ECO:0000313" key="2">
    <source>
        <dbReference type="Proteomes" id="UP001234297"/>
    </source>
</evidence>
<protein>
    <submittedName>
        <fullName evidence="1">Uncharacterized protein</fullName>
    </submittedName>
</protein>
<dbReference type="Proteomes" id="UP001234297">
    <property type="component" value="Chromosome 6"/>
</dbReference>
<sequence>MSVRQEARQEKINVGSCLIYSPDGRNYCSLGHQWPDRNNLKNLPSHHVNQIICFTAAVDEGLVSLSWQTNGIS</sequence>
<keyword evidence="2" id="KW-1185">Reference proteome</keyword>
<organism evidence="1 2">
    <name type="scientific">Persea americana</name>
    <name type="common">Avocado</name>
    <dbReference type="NCBI Taxonomy" id="3435"/>
    <lineage>
        <taxon>Eukaryota</taxon>
        <taxon>Viridiplantae</taxon>
        <taxon>Streptophyta</taxon>
        <taxon>Embryophyta</taxon>
        <taxon>Tracheophyta</taxon>
        <taxon>Spermatophyta</taxon>
        <taxon>Magnoliopsida</taxon>
        <taxon>Magnoliidae</taxon>
        <taxon>Laurales</taxon>
        <taxon>Lauraceae</taxon>
        <taxon>Persea</taxon>
    </lineage>
</organism>
<dbReference type="EMBL" id="CM056814">
    <property type="protein sequence ID" value="KAJ8626671.1"/>
    <property type="molecule type" value="Genomic_DNA"/>
</dbReference>
<proteinExistence type="predicted"/>